<dbReference type="EMBL" id="JACIDY010000002">
    <property type="protein sequence ID" value="MBB3939223.1"/>
    <property type="molecule type" value="Genomic_DNA"/>
</dbReference>
<dbReference type="AlphaFoldDB" id="A0A7W6C1P6"/>
<dbReference type="RefSeq" id="WP_246388320.1">
    <property type="nucleotide sequence ID" value="NZ_JACIDY010000002.1"/>
</dbReference>
<dbReference type="Proteomes" id="UP000561459">
    <property type="component" value="Unassembled WGS sequence"/>
</dbReference>
<protein>
    <submittedName>
        <fullName evidence="5">ActR/RegA family two-component response regulator</fullName>
    </submittedName>
</protein>
<dbReference type="Pfam" id="PF00072">
    <property type="entry name" value="Response_reg"/>
    <property type="match status" value="1"/>
</dbReference>
<dbReference type="SMART" id="SM00448">
    <property type="entry name" value="REC"/>
    <property type="match status" value="1"/>
</dbReference>
<feature type="region of interest" description="Disordered" evidence="3">
    <location>
        <begin position="167"/>
        <end position="199"/>
    </location>
</feature>
<evidence type="ECO:0000313" key="5">
    <source>
        <dbReference type="EMBL" id="MBB3939223.1"/>
    </source>
</evidence>
<dbReference type="PANTHER" id="PTHR44591:SF25">
    <property type="entry name" value="CHEMOTAXIS TWO-COMPONENT RESPONSE REGULATOR"/>
    <property type="match status" value="1"/>
</dbReference>
<sequence>MPLPPEKSHVASEPGEPVLIVDDDRDWCLECAFAVERLGYEALIANGTEDAMAIFIQNDVSVAIVDYNLPERDGLSLIQSLTQTAEQQGRHLSFIMATGYATKDVAIGAMRASVSDFLEKPITQDQLRQALQRIKGQRPSAPARDMLLDKITGLGAELQRLAQLIDTPGSAPTPQVAPQSTPPPAPSEAAEPVESDPARLNQYIREQLRREAKRREIGGGELFGDPTWAMLLDLLLAKIEGRRISVSSACIASGAPMSTALRLVRRLVGEEVLCRIPDEHDRRRHFLIINPKFEQPLMDYINDQLRQPGRRG</sequence>
<gene>
    <name evidence="5" type="ORF">GGR39_000863</name>
</gene>
<dbReference type="PROSITE" id="PS50110">
    <property type="entry name" value="RESPONSE_REGULATORY"/>
    <property type="match status" value="1"/>
</dbReference>
<evidence type="ECO:0000256" key="3">
    <source>
        <dbReference type="SAM" id="MobiDB-lite"/>
    </source>
</evidence>
<evidence type="ECO:0000256" key="2">
    <source>
        <dbReference type="PROSITE-ProRule" id="PRU00169"/>
    </source>
</evidence>
<accession>A0A7W6C1P6</accession>
<evidence type="ECO:0000256" key="1">
    <source>
        <dbReference type="ARBA" id="ARBA00022553"/>
    </source>
</evidence>
<dbReference type="InterPro" id="IPR036388">
    <property type="entry name" value="WH-like_DNA-bd_sf"/>
</dbReference>
<dbReference type="SUPFAM" id="SSF52172">
    <property type="entry name" value="CheY-like"/>
    <property type="match status" value="1"/>
</dbReference>
<dbReference type="CDD" id="cd00156">
    <property type="entry name" value="REC"/>
    <property type="match status" value="1"/>
</dbReference>
<comment type="caution">
    <text evidence="5">The sequence shown here is derived from an EMBL/GenBank/DDBJ whole genome shotgun (WGS) entry which is preliminary data.</text>
</comment>
<dbReference type="PANTHER" id="PTHR44591">
    <property type="entry name" value="STRESS RESPONSE REGULATOR PROTEIN 1"/>
    <property type="match status" value="1"/>
</dbReference>
<dbReference type="GO" id="GO:0000160">
    <property type="term" value="P:phosphorelay signal transduction system"/>
    <property type="evidence" value="ECO:0007669"/>
    <property type="project" value="InterPro"/>
</dbReference>
<dbReference type="InterPro" id="IPR001789">
    <property type="entry name" value="Sig_transdc_resp-reg_receiver"/>
</dbReference>
<feature type="modified residue" description="4-aspartylphosphate" evidence="2">
    <location>
        <position position="66"/>
    </location>
</feature>
<proteinExistence type="predicted"/>
<keyword evidence="1 2" id="KW-0597">Phosphoprotein</keyword>
<dbReference type="Gene3D" id="3.40.50.2300">
    <property type="match status" value="1"/>
</dbReference>
<dbReference type="InterPro" id="IPR050595">
    <property type="entry name" value="Bact_response_regulator"/>
</dbReference>
<evidence type="ECO:0000313" key="6">
    <source>
        <dbReference type="Proteomes" id="UP000561459"/>
    </source>
</evidence>
<evidence type="ECO:0000259" key="4">
    <source>
        <dbReference type="PROSITE" id="PS50110"/>
    </source>
</evidence>
<dbReference type="SUPFAM" id="SSF46785">
    <property type="entry name" value="Winged helix' DNA-binding domain"/>
    <property type="match status" value="1"/>
</dbReference>
<dbReference type="Gene3D" id="1.10.10.10">
    <property type="entry name" value="Winged helix-like DNA-binding domain superfamily/Winged helix DNA-binding domain"/>
    <property type="match status" value="1"/>
</dbReference>
<dbReference type="InterPro" id="IPR036390">
    <property type="entry name" value="WH_DNA-bd_sf"/>
</dbReference>
<reference evidence="5 6" key="1">
    <citation type="submission" date="2020-08" db="EMBL/GenBank/DDBJ databases">
        <title>Genomic Encyclopedia of Type Strains, Phase IV (KMG-IV): sequencing the most valuable type-strain genomes for metagenomic binning, comparative biology and taxonomic classification.</title>
        <authorList>
            <person name="Goeker M."/>
        </authorList>
    </citation>
    <scope>NUCLEOTIDE SEQUENCE [LARGE SCALE GENOMIC DNA]</scope>
    <source>
        <strain evidence="5 6">DSM 27568</strain>
    </source>
</reference>
<dbReference type="InterPro" id="IPR011006">
    <property type="entry name" value="CheY-like_superfamily"/>
</dbReference>
<organism evidence="5 6">
    <name type="scientific">Novosphingobium fluoreni</name>
    <dbReference type="NCBI Taxonomy" id="1391222"/>
    <lineage>
        <taxon>Bacteria</taxon>
        <taxon>Pseudomonadati</taxon>
        <taxon>Pseudomonadota</taxon>
        <taxon>Alphaproteobacteria</taxon>
        <taxon>Sphingomonadales</taxon>
        <taxon>Sphingomonadaceae</taxon>
        <taxon>Novosphingobium</taxon>
    </lineage>
</organism>
<keyword evidence="6" id="KW-1185">Reference proteome</keyword>
<name>A0A7W6C1P6_9SPHN</name>
<feature type="domain" description="Response regulatory" evidence="4">
    <location>
        <begin position="17"/>
        <end position="135"/>
    </location>
</feature>